<dbReference type="InterPro" id="IPR013826">
    <property type="entry name" value="Topo_IA_cen_sub3"/>
</dbReference>
<keyword evidence="3 5" id="KW-0238">DNA-binding</keyword>
<dbReference type="Gene3D" id="2.70.20.10">
    <property type="entry name" value="Topoisomerase I, domain 3"/>
    <property type="match status" value="1"/>
</dbReference>
<comment type="function">
    <text evidence="5">Introduces a single-strand break via transesterification at a target site in duplex DNA. Releases the supercoiling and torsional tension of DNA introduced during the DNA replication and transcription by transiently cleaving and rejoining one strand of the DNA duplex. The scissile phosphodiester is attacked by the catalytic tyrosine of the enzyme, resulting in the formation of a DNA-(5'-phosphotyrosyl)-enzyme intermediate and the expulsion of a 3'-OH DNA strand.</text>
</comment>
<proteinExistence type="inferred from homology"/>
<evidence type="ECO:0000256" key="2">
    <source>
        <dbReference type="ARBA" id="ARBA00023029"/>
    </source>
</evidence>
<dbReference type="PROSITE" id="PS52039">
    <property type="entry name" value="TOPO_IA_2"/>
    <property type="match status" value="1"/>
</dbReference>
<organism evidence="7 8">
    <name type="scientific">Oryza meyeriana var. granulata</name>
    <dbReference type="NCBI Taxonomy" id="110450"/>
    <lineage>
        <taxon>Eukaryota</taxon>
        <taxon>Viridiplantae</taxon>
        <taxon>Streptophyta</taxon>
        <taxon>Embryophyta</taxon>
        <taxon>Tracheophyta</taxon>
        <taxon>Spermatophyta</taxon>
        <taxon>Magnoliopsida</taxon>
        <taxon>Liliopsida</taxon>
        <taxon>Poales</taxon>
        <taxon>Poaceae</taxon>
        <taxon>BOP clade</taxon>
        <taxon>Oryzoideae</taxon>
        <taxon>Oryzeae</taxon>
        <taxon>Oryzinae</taxon>
        <taxon>Oryza</taxon>
        <taxon>Oryza meyeriana</taxon>
    </lineage>
</organism>
<evidence type="ECO:0000313" key="7">
    <source>
        <dbReference type="EMBL" id="KAF0929534.1"/>
    </source>
</evidence>
<comment type="similarity">
    <text evidence="1 5">Belongs to the type IA topoisomerase family.</text>
</comment>
<feature type="domain" description="Topo IA-type catalytic" evidence="6">
    <location>
        <begin position="1"/>
        <end position="342"/>
    </location>
</feature>
<comment type="caution">
    <text evidence="7">The sequence shown here is derived from an EMBL/GenBank/DDBJ whole genome shotgun (WGS) entry which is preliminary data.</text>
</comment>
<dbReference type="GO" id="GO:0006310">
    <property type="term" value="P:DNA recombination"/>
    <property type="evidence" value="ECO:0007669"/>
    <property type="project" value="TreeGrafter"/>
</dbReference>
<keyword evidence="2 5" id="KW-0799">Topoisomerase</keyword>
<dbReference type="GO" id="GO:0005634">
    <property type="term" value="C:nucleus"/>
    <property type="evidence" value="ECO:0007669"/>
    <property type="project" value="TreeGrafter"/>
</dbReference>
<dbReference type="SMART" id="SM00437">
    <property type="entry name" value="TOP1Ac"/>
    <property type="match status" value="1"/>
</dbReference>
<dbReference type="AlphaFoldDB" id="A0A6G1EY28"/>
<keyword evidence="8" id="KW-1185">Reference proteome</keyword>
<protein>
    <recommendedName>
        <fullName evidence="5">DNA topoisomerase</fullName>
        <ecNumber evidence="5">5.6.2.1</ecNumber>
    </recommendedName>
</protein>
<dbReference type="EMBL" id="SPHZ02000002">
    <property type="protein sequence ID" value="KAF0929522.1"/>
    <property type="molecule type" value="Genomic_DNA"/>
</dbReference>
<dbReference type="SUPFAM" id="SSF56712">
    <property type="entry name" value="Prokaryotic type I DNA topoisomerase"/>
    <property type="match status" value="1"/>
</dbReference>
<dbReference type="InterPro" id="IPR000380">
    <property type="entry name" value="Topo_IA"/>
</dbReference>
<evidence type="ECO:0000256" key="4">
    <source>
        <dbReference type="ARBA" id="ARBA00023235"/>
    </source>
</evidence>
<accession>A0A6G1EY28</accession>
<comment type="catalytic activity">
    <reaction evidence="5">
        <text>ATP-independent breakage of single-stranded DNA, followed by passage and rejoining.</text>
        <dbReference type="EC" id="5.6.2.1"/>
    </reaction>
</comment>
<dbReference type="EMBL" id="SPHZ02000002">
    <property type="protein sequence ID" value="KAF0929534.1"/>
    <property type="molecule type" value="Genomic_DNA"/>
</dbReference>
<dbReference type="PROSITE" id="PS00396">
    <property type="entry name" value="TOPO_IA_1"/>
    <property type="match status" value="1"/>
</dbReference>
<dbReference type="Proteomes" id="UP000479710">
    <property type="component" value="Unassembled WGS sequence"/>
</dbReference>
<dbReference type="InterPro" id="IPR013825">
    <property type="entry name" value="Topo_IA_cen_sub2"/>
</dbReference>
<dbReference type="InterPro" id="IPR023405">
    <property type="entry name" value="Topo_IA_core_domain"/>
</dbReference>
<dbReference type="GO" id="GO:0003677">
    <property type="term" value="F:DNA binding"/>
    <property type="evidence" value="ECO:0007669"/>
    <property type="project" value="UniProtKB-KW"/>
</dbReference>
<dbReference type="GO" id="GO:0006265">
    <property type="term" value="P:DNA topological change"/>
    <property type="evidence" value="ECO:0007669"/>
    <property type="project" value="InterPro"/>
</dbReference>
<evidence type="ECO:0000256" key="5">
    <source>
        <dbReference type="RuleBase" id="RU362092"/>
    </source>
</evidence>
<keyword evidence="4 5" id="KW-0413">Isomerase</keyword>
<gene>
    <name evidence="7" type="ORF">E2562_021771</name>
</gene>
<reference evidence="7 8" key="1">
    <citation type="submission" date="2019-11" db="EMBL/GenBank/DDBJ databases">
        <title>Whole genome sequence of Oryza granulata.</title>
        <authorList>
            <person name="Li W."/>
        </authorList>
    </citation>
    <scope>NUCLEOTIDE SEQUENCE [LARGE SCALE GENOMIC DNA]</scope>
    <source>
        <strain evidence="8">cv. Menghai</strain>
        <tissue evidence="7">Leaf</tissue>
    </source>
</reference>
<dbReference type="GO" id="GO:0006281">
    <property type="term" value="P:DNA repair"/>
    <property type="evidence" value="ECO:0007669"/>
    <property type="project" value="TreeGrafter"/>
</dbReference>
<evidence type="ECO:0000313" key="8">
    <source>
        <dbReference type="Proteomes" id="UP000479710"/>
    </source>
</evidence>
<evidence type="ECO:0000256" key="3">
    <source>
        <dbReference type="ARBA" id="ARBA00023125"/>
    </source>
</evidence>
<dbReference type="Pfam" id="PF01131">
    <property type="entry name" value="Topoisom_bac"/>
    <property type="match status" value="1"/>
</dbReference>
<dbReference type="InterPro" id="IPR013824">
    <property type="entry name" value="Topo_IA_cen_sub1"/>
</dbReference>
<dbReference type="FunFam" id="1.10.290.10:FF:000001">
    <property type="entry name" value="DNA topoisomerase"/>
    <property type="match status" value="1"/>
</dbReference>
<evidence type="ECO:0000259" key="6">
    <source>
        <dbReference type="PROSITE" id="PS52039"/>
    </source>
</evidence>
<dbReference type="Gene3D" id="1.10.460.10">
    <property type="entry name" value="Topoisomerase I, domain 2"/>
    <property type="match status" value="1"/>
</dbReference>
<dbReference type="PANTHER" id="PTHR11390">
    <property type="entry name" value="PROKARYOTIC DNA TOPOISOMERASE"/>
    <property type="match status" value="1"/>
</dbReference>
<dbReference type="InterPro" id="IPR023406">
    <property type="entry name" value="Topo_IA_AS"/>
</dbReference>
<dbReference type="GO" id="GO:0003917">
    <property type="term" value="F:DNA topoisomerase type I (single strand cut, ATP-independent) activity"/>
    <property type="evidence" value="ECO:0007669"/>
    <property type="project" value="UniProtKB-EC"/>
</dbReference>
<dbReference type="PANTHER" id="PTHR11390:SF20">
    <property type="entry name" value="DNA TOPOISOMERASE 3-BETA-1"/>
    <property type="match status" value="1"/>
</dbReference>
<dbReference type="InterPro" id="IPR013497">
    <property type="entry name" value="Topo_IA_cen"/>
</dbReference>
<dbReference type="OrthoDB" id="430051at2759"/>
<evidence type="ECO:0000256" key="1">
    <source>
        <dbReference type="ARBA" id="ARBA00009446"/>
    </source>
</evidence>
<dbReference type="InterPro" id="IPR003602">
    <property type="entry name" value="Topo_IA_DNA-bd_dom"/>
</dbReference>
<sequence length="342" mass="38400">MLFSPNRKCADNFLVDGNVGCTVDLAQGRRGARVAYAANGSTRIGIGFCVQRYQQITTFKPERFWSLKTYVIKDGNEIQLEWDRKKLFDFDVTVMFQKMVTGDGILKVTDISVKEECKARPPGLNTINLLKVASSALGIGPQIAMHLAERLYTQGFISYPRTESTAYPSSFDFRSALAALVHNPLWTNDVRALLDAGFVKPKQGHDAGDHPPITPMRLATEETLDTDAWRLYQYICQHFIGIASPDCRYMRTSIEFASGGEAFHCVGYRVTSKGFTSIMPWLAVSENNIPAFKKGDTVSIHKDIYEGSTSPPDYLSESELISHGEEWHRYRCINSFACKQHL</sequence>
<dbReference type="Gene3D" id="1.10.290.10">
    <property type="entry name" value="Topoisomerase I, domain 4"/>
    <property type="match status" value="1"/>
</dbReference>
<name>A0A6G1EY28_9ORYZ</name>
<dbReference type="EC" id="5.6.2.1" evidence="5"/>